<accession>A0AC61RDL9</accession>
<evidence type="ECO:0000313" key="1">
    <source>
        <dbReference type="EMBL" id="TGY77624.1"/>
    </source>
</evidence>
<keyword evidence="2" id="KW-1185">Reference proteome</keyword>
<comment type="caution">
    <text evidence="1">The sequence shown here is derived from an EMBL/GenBank/DDBJ whole genome shotgun (WGS) entry which is preliminary data.</text>
</comment>
<sequence length="1655" mass="179903">MSETNKDIDLEQGNAPTPDHEDGKKPRRHLIRNKWLRITLKTLMWLLLVLIALPILLYVPPVQTFVKNMACDIVQKSTGMKIGIDRFRLRWPVDVALSGVTVVEAGGDTMVYAKEVIADVKLRPLFSLDVDINRLRLIDGYYRMVSPDSSMVLKVKAGLLEVDDKSSANMASGSILLNKGVLKDGNLSLYMDVWKQKPTPTDTAAVPFLIKANELRLDNFRFDMSMLPTIDTLSLKAGSLMLRNGVVDLGNNKVSASYLGAADGDVTYYTPTPEYLASHPAPVADTVQATPSQPMIIRGDTVELNRFAAIYAVKDATPMPGFDPSYIEVKDVDIALSGFYNAASTVELPIVRIAAKERSGLQITEGSGVVSVDSAGLALKDLQVKTLYSSLSATAGIPFALMEMKPEAPLDVKASGSLGMPDIEAFMPTLNTYIGKIPSRTPLNFDLGAKGTLADVDIPGLTITMPGVLSLNASGHAQNALDYKRLKARLKYEGNVVNPGIVEGMLGKLPMRIPVLKLKGDATADNQNYGVNFSLMTSAGDLAAQGKVGMTSERYDADLKVREVNVAYFMPELGIGKVTGSMTASGAGFNPTLDNAVTDVKLDINSLVYQKKILKDITADVTLSDGNYDLVATSDNSGMRFRVEGAGTLAPDLYTFDITGNLREIDLHELGISPEVNNGKMDITLRGSASPEKWLYNADIRLDKVEWTSGNQYFSVPGALTASFKSTVDRVNARMDASMTSVEFAGDTGLQPLVESFSLVADSVMHQVKERNLDVAGIQRTLPSFRFDVNASGKGLVGQYLHTMGMSIDTVYAHLSNDSLISGHVGLLEASNGTMRADTLSLNLRQRGKLLDYYMHMGNRSNNSLAEFADVNLNGYFGSNRVLLSMTQFNQKGEIGYRLGMTGAVTDSVVSVHFTPLKATIAYMPWKFNDDNHIDYNLLTKRVDANLMANSKESSILMQTQEGKNGNDELHLVLDNIKIQDFLQLSVFAPPVTASVDADLNVGYVNDWLYGGGSLSVTDFTYDKLRVGDFDLGLRAGRNNDGSTGALLNLKIDKQDAMVAKMMLRPDSVGNLEPKKLGLELTRFPLSVANPFLGNDVARLSGYLNGEFDMSGTFTSPVFNGNLACDSVSVFVPMIGSALKFGQDSINVADNILSMNGFNIWGANNNPLVLNGEVDARNFSSILFNLTMNASNFQLIGNTKKAKSDIYGKLFMDLNGSASGALDHLNLTADVNVLSATDVTYAVSPTTAQLTQQDASDVVKFVNFNDTTKVVVVDSVAPAMAMRIVAGLTIQPGVQVTVDIPGTATTGNGKVEVSPSGTLNYFQNYMGDMRLNGQLTVGNGYVRYSVPMVGEKKFVFNPNSNVHWNGDIMNPTLNISATDDVKANLLQNGNSRIVNFLVKLAVSNTLSSPKVEFDLSTEDDMTVQNELLSMSADQRSMAAINLLLTGQYSGQGVRTASNDLLQGQLYGLLTSQLNSWLANNVKGVDLSFGVDQYNKTVNGETGSTMSYSYSMSKSLFDNRFKISVGGNYTTDASADENFSENLISDISFEYMLKQTSNVTMYMRLFRHTGYESILEGEITETGVGFVMKRRLANLRNLFRLSTWIPEKKSDLIARPMFPALPKDSVPKDSTEVVPPGESAVIKEDSIKPDSITNKE</sequence>
<name>A0AC61RDL9_9BACT</name>
<gene>
    <name evidence="1" type="ORF">E5331_13670</name>
</gene>
<reference evidence="1" key="1">
    <citation type="submission" date="2019-04" db="EMBL/GenBank/DDBJ databases">
        <title>Microbes associate with the intestines of laboratory mice.</title>
        <authorList>
            <person name="Navarre W."/>
            <person name="Wong E."/>
            <person name="Huang K."/>
            <person name="Tropini C."/>
            <person name="Ng K."/>
            <person name="Yu B."/>
        </authorList>
    </citation>
    <scope>NUCLEOTIDE SEQUENCE</scope>
    <source>
        <strain evidence="1">NM04_E33</strain>
    </source>
</reference>
<dbReference type="EMBL" id="SRYB01000022">
    <property type="protein sequence ID" value="TGY77624.1"/>
    <property type="molecule type" value="Genomic_DNA"/>
</dbReference>
<proteinExistence type="predicted"/>
<protein>
    <submittedName>
        <fullName evidence="1">Uncharacterized protein</fullName>
    </submittedName>
</protein>
<dbReference type="Proteomes" id="UP000306319">
    <property type="component" value="Unassembled WGS sequence"/>
</dbReference>
<organism evidence="1 2">
    <name type="scientific">Lepagella muris</name>
    <dbReference type="NCBI Taxonomy" id="3032870"/>
    <lineage>
        <taxon>Bacteria</taxon>
        <taxon>Pseudomonadati</taxon>
        <taxon>Bacteroidota</taxon>
        <taxon>Bacteroidia</taxon>
        <taxon>Bacteroidales</taxon>
        <taxon>Muribaculaceae</taxon>
        <taxon>Lepagella</taxon>
    </lineage>
</organism>
<evidence type="ECO:0000313" key="2">
    <source>
        <dbReference type="Proteomes" id="UP000306319"/>
    </source>
</evidence>